<gene>
    <name evidence="2" type="ORF">ASPZODRAFT_140315</name>
</gene>
<dbReference type="STRING" id="1073090.A0A1L9SQP3"/>
<organism evidence="2 3">
    <name type="scientific">Penicilliopsis zonata CBS 506.65</name>
    <dbReference type="NCBI Taxonomy" id="1073090"/>
    <lineage>
        <taxon>Eukaryota</taxon>
        <taxon>Fungi</taxon>
        <taxon>Dikarya</taxon>
        <taxon>Ascomycota</taxon>
        <taxon>Pezizomycotina</taxon>
        <taxon>Eurotiomycetes</taxon>
        <taxon>Eurotiomycetidae</taxon>
        <taxon>Eurotiales</taxon>
        <taxon>Aspergillaceae</taxon>
        <taxon>Penicilliopsis</taxon>
    </lineage>
</organism>
<name>A0A1L9SQP3_9EURO</name>
<dbReference type="EMBL" id="KV878338">
    <property type="protein sequence ID" value="OJJ49414.1"/>
    <property type="molecule type" value="Genomic_DNA"/>
</dbReference>
<feature type="region of interest" description="Disordered" evidence="1">
    <location>
        <begin position="231"/>
        <end position="265"/>
    </location>
</feature>
<dbReference type="AlphaFoldDB" id="A0A1L9SQP3"/>
<sequence>MSCTFLRCGSHFLLPPSSSLFHFVSFQIHSPEETAYSTNLNSPKMALQPTPYYNEEALNLYISDIKAGAYEASVDHFWSNLLSLYFPLSNSTVETESYTALPESKRRANIAVTNIRGGVRHKIIIVEAKRSPTSKSKEPAYDWKTPKNQLSTYMKDSRSRLGNIQDMYGLVAVGTKVRFYQLKCDKTELSAWPGGKKNPEPTYHLETDKEIIHNHMLEIKKAVGDEQLEAELQTRRKKEGTEGRAARAAARAEEREQRSVSSSRN</sequence>
<proteinExistence type="predicted"/>
<evidence type="ECO:0000313" key="2">
    <source>
        <dbReference type="EMBL" id="OJJ49414.1"/>
    </source>
</evidence>
<feature type="compositionally biased region" description="Basic and acidic residues" evidence="1">
    <location>
        <begin position="239"/>
        <end position="258"/>
    </location>
</feature>
<dbReference type="VEuPathDB" id="FungiDB:ASPZODRAFT_140315"/>
<evidence type="ECO:0000313" key="3">
    <source>
        <dbReference type="Proteomes" id="UP000184188"/>
    </source>
</evidence>
<accession>A0A1L9SQP3</accession>
<dbReference type="Proteomes" id="UP000184188">
    <property type="component" value="Unassembled WGS sequence"/>
</dbReference>
<dbReference type="RefSeq" id="XP_022583924.1">
    <property type="nucleotide sequence ID" value="XM_022724653.1"/>
</dbReference>
<reference evidence="3" key="1">
    <citation type="journal article" date="2017" name="Genome Biol.">
        <title>Comparative genomics reveals high biological diversity and specific adaptations in the industrially and medically important fungal genus Aspergillus.</title>
        <authorList>
            <person name="de Vries R.P."/>
            <person name="Riley R."/>
            <person name="Wiebenga A."/>
            <person name="Aguilar-Osorio G."/>
            <person name="Amillis S."/>
            <person name="Uchima C.A."/>
            <person name="Anderluh G."/>
            <person name="Asadollahi M."/>
            <person name="Askin M."/>
            <person name="Barry K."/>
            <person name="Battaglia E."/>
            <person name="Bayram O."/>
            <person name="Benocci T."/>
            <person name="Braus-Stromeyer S.A."/>
            <person name="Caldana C."/>
            <person name="Canovas D."/>
            <person name="Cerqueira G.C."/>
            <person name="Chen F."/>
            <person name="Chen W."/>
            <person name="Choi C."/>
            <person name="Clum A."/>
            <person name="Dos Santos R.A."/>
            <person name="Damasio A.R."/>
            <person name="Diallinas G."/>
            <person name="Emri T."/>
            <person name="Fekete E."/>
            <person name="Flipphi M."/>
            <person name="Freyberg S."/>
            <person name="Gallo A."/>
            <person name="Gournas C."/>
            <person name="Habgood R."/>
            <person name="Hainaut M."/>
            <person name="Harispe M.L."/>
            <person name="Henrissat B."/>
            <person name="Hilden K.S."/>
            <person name="Hope R."/>
            <person name="Hossain A."/>
            <person name="Karabika E."/>
            <person name="Karaffa L."/>
            <person name="Karanyi Z."/>
            <person name="Krasevec N."/>
            <person name="Kuo A."/>
            <person name="Kusch H."/>
            <person name="LaButti K."/>
            <person name="Lagendijk E.L."/>
            <person name="Lapidus A."/>
            <person name="Levasseur A."/>
            <person name="Lindquist E."/>
            <person name="Lipzen A."/>
            <person name="Logrieco A.F."/>
            <person name="MacCabe A."/>
            <person name="Maekelae M.R."/>
            <person name="Malavazi I."/>
            <person name="Melin P."/>
            <person name="Meyer V."/>
            <person name="Mielnichuk N."/>
            <person name="Miskei M."/>
            <person name="Molnar A.P."/>
            <person name="Mule G."/>
            <person name="Ngan C.Y."/>
            <person name="Orejas M."/>
            <person name="Orosz E."/>
            <person name="Ouedraogo J.P."/>
            <person name="Overkamp K.M."/>
            <person name="Park H.-S."/>
            <person name="Perrone G."/>
            <person name="Piumi F."/>
            <person name="Punt P.J."/>
            <person name="Ram A.F."/>
            <person name="Ramon A."/>
            <person name="Rauscher S."/>
            <person name="Record E."/>
            <person name="Riano-Pachon D.M."/>
            <person name="Robert V."/>
            <person name="Roehrig J."/>
            <person name="Ruller R."/>
            <person name="Salamov A."/>
            <person name="Salih N.S."/>
            <person name="Samson R.A."/>
            <person name="Sandor E."/>
            <person name="Sanguinetti M."/>
            <person name="Schuetze T."/>
            <person name="Sepcic K."/>
            <person name="Shelest E."/>
            <person name="Sherlock G."/>
            <person name="Sophianopoulou V."/>
            <person name="Squina F.M."/>
            <person name="Sun H."/>
            <person name="Susca A."/>
            <person name="Todd R.B."/>
            <person name="Tsang A."/>
            <person name="Unkles S.E."/>
            <person name="van de Wiele N."/>
            <person name="van Rossen-Uffink D."/>
            <person name="Oliveira J.V."/>
            <person name="Vesth T.C."/>
            <person name="Visser J."/>
            <person name="Yu J.-H."/>
            <person name="Zhou M."/>
            <person name="Andersen M.R."/>
            <person name="Archer D.B."/>
            <person name="Baker S.E."/>
            <person name="Benoit I."/>
            <person name="Brakhage A.A."/>
            <person name="Braus G.H."/>
            <person name="Fischer R."/>
            <person name="Frisvad J.C."/>
            <person name="Goldman G.H."/>
            <person name="Houbraken J."/>
            <person name="Oakley B."/>
            <person name="Pocsi I."/>
            <person name="Scazzocchio C."/>
            <person name="Seiboth B."/>
            <person name="vanKuyk P.A."/>
            <person name="Wortman J."/>
            <person name="Dyer P.S."/>
            <person name="Grigoriev I.V."/>
        </authorList>
    </citation>
    <scope>NUCLEOTIDE SEQUENCE [LARGE SCALE GENOMIC DNA]</scope>
    <source>
        <strain evidence="3">CBS 506.65</strain>
    </source>
</reference>
<evidence type="ECO:0000256" key="1">
    <source>
        <dbReference type="SAM" id="MobiDB-lite"/>
    </source>
</evidence>
<dbReference type="GeneID" id="34611118"/>
<dbReference type="OrthoDB" id="5315444at2759"/>
<keyword evidence="3" id="KW-1185">Reference proteome</keyword>
<protein>
    <submittedName>
        <fullName evidence="2">Uncharacterized protein</fullName>
    </submittedName>
</protein>